<accession>A0AAJ5ZDI5</accession>
<evidence type="ECO:0000256" key="2">
    <source>
        <dbReference type="ARBA" id="ARBA00008639"/>
    </source>
</evidence>
<evidence type="ECO:0000313" key="9">
    <source>
        <dbReference type="Proteomes" id="UP001219901"/>
    </source>
</evidence>
<evidence type="ECO:0000256" key="4">
    <source>
        <dbReference type="PIRSR" id="PIRSR006278-1"/>
    </source>
</evidence>
<evidence type="ECO:0000313" key="8">
    <source>
        <dbReference type="EMBL" id="WFG38174.1"/>
    </source>
</evidence>
<proteinExistence type="inferred from homology"/>
<dbReference type="Gene3D" id="3.40.50.1100">
    <property type="match status" value="2"/>
</dbReference>
<feature type="domain" description="Tryptophan synthase beta chain-like PALP" evidence="6">
    <location>
        <begin position="24"/>
        <end position="324"/>
    </location>
</feature>
<dbReference type="SUPFAM" id="SSF53686">
    <property type="entry name" value="Tryptophan synthase beta subunit-like PLP-dependent enzymes"/>
    <property type="match status" value="1"/>
</dbReference>
<dbReference type="RefSeq" id="WP_342824445.1">
    <property type="nucleotide sequence ID" value="NZ_CP046146.1"/>
</dbReference>
<evidence type="ECO:0000256" key="5">
    <source>
        <dbReference type="PIRSR" id="PIRSR006278-2"/>
    </source>
</evidence>
<keyword evidence="9" id="KW-1185">Reference proteome</keyword>
<comment type="similarity">
    <text evidence="2">Belongs to the ACC deaminase/D-cysteine desulfhydrase family.</text>
</comment>
<dbReference type="GO" id="GO:0019148">
    <property type="term" value="F:D-cysteine desulfhydrase activity"/>
    <property type="evidence" value="ECO:0007669"/>
    <property type="project" value="TreeGrafter"/>
</dbReference>
<dbReference type="InterPro" id="IPR001926">
    <property type="entry name" value="TrpB-like_PALP"/>
</dbReference>
<dbReference type="Proteomes" id="UP001321249">
    <property type="component" value="Unassembled WGS sequence"/>
</dbReference>
<protein>
    <submittedName>
        <fullName evidence="8">Pyridoxal-phosphate dependent enzyme</fullName>
    </submittedName>
</protein>
<evidence type="ECO:0000259" key="6">
    <source>
        <dbReference type="Pfam" id="PF00291"/>
    </source>
</evidence>
<dbReference type="InterPro" id="IPR027278">
    <property type="entry name" value="ACCD_DCysDesulf"/>
</dbReference>
<dbReference type="GO" id="GO:1901605">
    <property type="term" value="P:alpha-amino acid metabolic process"/>
    <property type="evidence" value="ECO:0007669"/>
    <property type="project" value="UniProtKB-ARBA"/>
</dbReference>
<dbReference type="AlphaFoldDB" id="A0AAJ5ZDI5"/>
<keyword evidence="3 5" id="KW-0663">Pyridoxal phosphate</keyword>
<evidence type="ECO:0000313" key="10">
    <source>
        <dbReference type="Proteomes" id="UP001321249"/>
    </source>
</evidence>
<dbReference type="PIRSF" id="PIRSF006278">
    <property type="entry name" value="ACCD_DCysDesulf"/>
    <property type="match status" value="1"/>
</dbReference>
<reference evidence="8" key="2">
    <citation type="journal article" date="2023" name="Nat. Commun.">
        <title>Cultivation of marine bacteria of the SAR202 clade.</title>
        <authorList>
            <person name="Lim Y."/>
            <person name="Seo J.H."/>
            <person name="Giovannoni S.J."/>
            <person name="Kang I."/>
            <person name="Cho J.C."/>
        </authorList>
    </citation>
    <scope>NUCLEOTIDE SEQUENCE</scope>
    <source>
        <strain evidence="8">JH1073</strain>
    </source>
</reference>
<evidence type="ECO:0000256" key="1">
    <source>
        <dbReference type="ARBA" id="ARBA00001933"/>
    </source>
</evidence>
<organism evidence="8 9">
    <name type="scientific">Candidatus Lucifugimonas marina</name>
    <dbReference type="NCBI Taxonomy" id="3038979"/>
    <lineage>
        <taxon>Bacteria</taxon>
        <taxon>Bacillati</taxon>
        <taxon>Chloroflexota</taxon>
        <taxon>Dehalococcoidia</taxon>
        <taxon>SAR202 cluster</taxon>
        <taxon>Candidatus Lucifugimonadales</taxon>
        <taxon>Candidatus Lucifugimonadaceae</taxon>
        <taxon>Candidatus Lucifugimonas</taxon>
    </lineage>
</organism>
<feature type="active site" description="Nucleophile" evidence="4">
    <location>
        <position position="87"/>
    </location>
</feature>
<dbReference type="EMBL" id="CP046147">
    <property type="protein sequence ID" value="WFG38174.1"/>
    <property type="molecule type" value="Genomic_DNA"/>
</dbReference>
<sequence>MTQHLTPDELQSHIDKLPRMDIAHLPTPLEEMPRLTERLGGPDIWIKREDMTGLAYGGNKARHYEFEMPHVAEEGYDVMINIMDYHSNNARMTAAAANKIGMRYILVLRNAANRNVQGNLLIDKILGAELHLLDEYQSGDAEGYATKLKEELEAEGHKPYLIQDYLFPRIVGMVGFVQAGIELKEQIEAANLKNVHIIGVAGRSLCGFIIAAKSMGLDWKFTGVTVNYDVPLKGYIFEHNKDIQELLDLPVTFEQSDMRVLDQYVGEGYGVMTAQVNEAIHIAAQTDAIICDPNYTGTAMAALIDQVEEGGFSEDETVIFLHTGGLPAVFTFADQLAAFKGKV</sequence>
<dbReference type="InterPro" id="IPR036052">
    <property type="entry name" value="TrpB-like_PALP_sf"/>
</dbReference>
<dbReference type="EMBL" id="WMBE01000002">
    <property type="protein sequence ID" value="MDG0866750.1"/>
    <property type="molecule type" value="Genomic_DNA"/>
</dbReference>
<gene>
    <name evidence="7" type="ORF">GKO46_06635</name>
    <name evidence="8" type="ORF">GKO48_00640</name>
</gene>
<name>A0AAJ5ZDI5_9CHLR</name>
<evidence type="ECO:0000313" key="7">
    <source>
        <dbReference type="EMBL" id="MDG0866750.1"/>
    </source>
</evidence>
<comment type="cofactor">
    <cofactor evidence="1">
        <name>pyridoxal 5'-phosphate</name>
        <dbReference type="ChEBI" id="CHEBI:597326"/>
    </cofactor>
</comment>
<dbReference type="Proteomes" id="UP001219901">
    <property type="component" value="Chromosome"/>
</dbReference>
<dbReference type="Pfam" id="PF00291">
    <property type="entry name" value="PALP"/>
    <property type="match status" value="1"/>
</dbReference>
<reference evidence="9" key="3">
    <citation type="submission" date="2023-06" db="EMBL/GenBank/DDBJ databases">
        <title>Pangenomics reveal diversification of enzyme families and niche specialization in globally abundant SAR202 bacteria.</title>
        <authorList>
            <person name="Saw J.H.W."/>
        </authorList>
    </citation>
    <scope>NUCLEOTIDE SEQUENCE [LARGE SCALE GENOMIC DNA]</scope>
    <source>
        <strain evidence="9">JH1073</strain>
    </source>
</reference>
<dbReference type="PANTHER" id="PTHR43780">
    <property type="entry name" value="1-AMINOCYCLOPROPANE-1-CARBOXYLATE DEAMINASE-RELATED"/>
    <property type="match status" value="1"/>
</dbReference>
<evidence type="ECO:0000256" key="3">
    <source>
        <dbReference type="ARBA" id="ARBA00022898"/>
    </source>
</evidence>
<reference evidence="9 10" key="1">
    <citation type="submission" date="2019-11" db="EMBL/GenBank/DDBJ databases">
        <authorList>
            <person name="Cho J.-C."/>
        </authorList>
    </citation>
    <scope>NUCLEOTIDE SEQUENCE [LARGE SCALE GENOMIC DNA]</scope>
    <source>
        <strain evidence="8 9">JH1073</strain>
        <strain evidence="7 10">JH702</strain>
    </source>
</reference>
<feature type="modified residue" description="N6-(pyridoxal phosphate)lysine" evidence="5">
    <location>
        <position position="60"/>
    </location>
</feature>
<dbReference type="PANTHER" id="PTHR43780:SF2">
    <property type="entry name" value="1-AMINOCYCLOPROPANE-1-CARBOXYLATE DEAMINASE-RELATED"/>
    <property type="match status" value="1"/>
</dbReference>